<keyword evidence="1" id="KW-0472">Membrane</keyword>
<feature type="transmembrane region" description="Helical" evidence="1">
    <location>
        <begin position="197"/>
        <end position="217"/>
    </location>
</feature>
<evidence type="ECO:0000256" key="1">
    <source>
        <dbReference type="SAM" id="Phobius"/>
    </source>
</evidence>
<gene>
    <name evidence="2" type="ORF">DW322_04305</name>
</gene>
<evidence type="ECO:0000313" key="3">
    <source>
        <dbReference type="Proteomes" id="UP000471120"/>
    </source>
</evidence>
<dbReference type="EMBL" id="QRCM01000001">
    <property type="protein sequence ID" value="TXG89585.1"/>
    <property type="molecule type" value="Genomic_DNA"/>
</dbReference>
<keyword evidence="1" id="KW-0812">Transmembrane</keyword>
<feature type="transmembrane region" description="Helical" evidence="1">
    <location>
        <begin position="286"/>
        <end position="308"/>
    </location>
</feature>
<dbReference type="AlphaFoldDB" id="A0A6P2CAM4"/>
<evidence type="ECO:0000313" key="2">
    <source>
        <dbReference type="EMBL" id="TXG89585.1"/>
    </source>
</evidence>
<comment type="caution">
    <text evidence="2">The sequence shown here is derived from an EMBL/GenBank/DDBJ whole genome shotgun (WGS) entry which is preliminary data.</text>
</comment>
<protein>
    <recommendedName>
        <fullName evidence="4">5,10-methylene-tetrahydrofolate dehydrogenase</fullName>
    </recommendedName>
</protein>
<dbReference type="Proteomes" id="UP000471120">
    <property type="component" value="Unassembled WGS sequence"/>
</dbReference>
<accession>A0A6P2CAM4</accession>
<evidence type="ECO:0008006" key="4">
    <source>
        <dbReference type="Google" id="ProtNLM"/>
    </source>
</evidence>
<proteinExistence type="predicted"/>
<sequence>MGVVADAGFSERVGQHVTSAVAKAAPGTEVSFETVALPPDRMGNPDYERWARVLGDRWDLVLAVSELPAHVGPRPVLAECASDTIAALFVPATGALRVGHRSARVAEAAIARMIGPDDDDTAAPLARTRWVEEENGRCRLMGSAALGRARLVAGMVRANRPWRLVPTLTPAFGAASAASAFGIFYSSIWLMAASISVWRLATIVLTALVAMCAWLILPNRLLERRGFRTDRSERSLYNTATLATVVVGVLCMSVLLAVAVAAVAAIVISPDFLGDTLGREATIVDYARLVALSTALGIVAGAVGTSAADHDEILRATYGQREYERRMRDADSGS</sequence>
<feature type="transmembrane region" description="Helical" evidence="1">
    <location>
        <begin position="164"/>
        <end position="185"/>
    </location>
</feature>
<feature type="transmembrane region" description="Helical" evidence="1">
    <location>
        <begin position="237"/>
        <end position="266"/>
    </location>
</feature>
<reference evidence="2 3" key="1">
    <citation type="submission" date="2018-07" db="EMBL/GenBank/DDBJ databases">
        <title>Genome sequence of Rhodococcus rhodnii ATCC 35071 from Rhodnius prolixus.</title>
        <authorList>
            <person name="Patel V."/>
            <person name="Vogel K.J."/>
        </authorList>
    </citation>
    <scope>NUCLEOTIDE SEQUENCE [LARGE SCALE GENOMIC DNA]</scope>
    <source>
        <strain evidence="2 3">ATCC 35071</strain>
    </source>
</reference>
<name>A0A6P2CAM4_9NOCA</name>
<organism evidence="2 3">
    <name type="scientific">Rhodococcus rhodnii</name>
    <dbReference type="NCBI Taxonomy" id="38312"/>
    <lineage>
        <taxon>Bacteria</taxon>
        <taxon>Bacillati</taxon>
        <taxon>Actinomycetota</taxon>
        <taxon>Actinomycetes</taxon>
        <taxon>Mycobacteriales</taxon>
        <taxon>Nocardiaceae</taxon>
        <taxon>Rhodococcus</taxon>
    </lineage>
</organism>
<keyword evidence="1" id="KW-1133">Transmembrane helix</keyword>